<dbReference type="EMBL" id="JACARV010000054">
    <property type="protein sequence ID" value="NWC82195.1"/>
    <property type="molecule type" value="Genomic_DNA"/>
</dbReference>
<dbReference type="RefSeq" id="WP_177010750.1">
    <property type="nucleotide sequence ID" value="NZ_JACARV010000054.1"/>
</dbReference>
<protein>
    <submittedName>
        <fullName evidence="1">YfbU family protein</fullName>
    </submittedName>
</protein>
<dbReference type="SUPFAM" id="SSF116960">
    <property type="entry name" value="YfbU-like"/>
    <property type="match status" value="1"/>
</dbReference>
<name>A0A7Y7ZC76_PSEPU</name>
<dbReference type="Gene3D" id="1.10.3190.10">
    <property type="entry name" value="yfbu gene product, domain 2"/>
    <property type="match status" value="1"/>
</dbReference>
<dbReference type="InterPro" id="IPR005587">
    <property type="entry name" value="UPF0304_YfbU"/>
</dbReference>
<evidence type="ECO:0000313" key="2">
    <source>
        <dbReference type="Proteomes" id="UP000542695"/>
    </source>
</evidence>
<reference evidence="1 2" key="1">
    <citation type="submission" date="2020-04" db="EMBL/GenBank/DDBJ databases">
        <title>Molecular characterization of pseudomonads from Agaricus bisporus reveal novel blotch 2 pathogens in Western Europe.</title>
        <authorList>
            <person name="Taparia T."/>
            <person name="Krijger M."/>
            <person name="Haynes E."/>
            <person name="Elpinstone J.G."/>
            <person name="Noble R."/>
            <person name="Van Der Wolf J."/>
        </authorList>
    </citation>
    <scope>NUCLEOTIDE SEQUENCE [LARGE SCALE GENOMIC DNA]</scope>
    <source>
        <strain evidence="1 2">P7765</strain>
    </source>
</reference>
<organism evidence="1 2">
    <name type="scientific">Pseudomonas putida</name>
    <name type="common">Arthrobacter siderocapsulatus</name>
    <dbReference type="NCBI Taxonomy" id="303"/>
    <lineage>
        <taxon>Bacteria</taxon>
        <taxon>Pseudomonadati</taxon>
        <taxon>Pseudomonadota</taxon>
        <taxon>Gammaproteobacteria</taxon>
        <taxon>Pseudomonadales</taxon>
        <taxon>Pseudomonadaceae</taxon>
        <taxon>Pseudomonas</taxon>
    </lineage>
</organism>
<accession>A0A7Y7ZC76</accession>
<proteinExistence type="predicted"/>
<dbReference type="InterPro" id="IPR023146">
    <property type="entry name" value="YfbU_alpha-helical_sf"/>
</dbReference>
<gene>
    <name evidence="1" type="ORF">HX798_18170</name>
</gene>
<evidence type="ECO:0000313" key="1">
    <source>
        <dbReference type="EMBL" id="NWC82195.1"/>
    </source>
</evidence>
<comment type="caution">
    <text evidence="1">The sequence shown here is derived from an EMBL/GenBank/DDBJ whole genome shotgun (WGS) entry which is preliminary data.</text>
</comment>
<sequence length="183" mass="21221">MKLTNGERLITLMLCELYDKLDVVGEVDPDFLRTAIYTENEWSLAWKYPGIPFEPGEEPPELREVLDILEMWSFIESSYSELSEPDKASLLTKTHPFSTAPKFPGFDGNNESEYISISSILIDQLDRFQDFSGRDLNAHMPTLSTYRRMLAKFREVREGNWNLLDVDDLESILAERVHPENRL</sequence>
<dbReference type="Pfam" id="PF03887">
    <property type="entry name" value="YfbU"/>
    <property type="match status" value="1"/>
</dbReference>
<dbReference type="AlphaFoldDB" id="A0A7Y7ZC76"/>
<dbReference type="Proteomes" id="UP000542695">
    <property type="component" value="Unassembled WGS sequence"/>
</dbReference>